<dbReference type="GO" id="GO:0005524">
    <property type="term" value="F:ATP binding"/>
    <property type="evidence" value="ECO:0007669"/>
    <property type="project" value="InterPro"/>
</dbReference>
<dbReference type="AlphaFoldDB" id="A0A1I0AG41"/>
<sequence>MIESITETILKKELPYRNTIMLGENASGKSQILKMVMEQCDKNEYYFIDSVNRGFNISEVSLKEMDIIKLHYSEKINENRILEENYNLKDTFFWNGQATNHIGEIYPYFAESLNRLLKKFWNIELTIKQEIFKTSYINEEEMALSNGYQAVIRILLELVFFDTYTKEIKDRTVIIDEIDEYLHPKTNAAFFQFLVNTFQDIRFLITTHSADLVASIDNCNLIVLSGDTWERLDSGDYNSVSYANSLFSVKSYSDNQLTPKEKNDILIRNLLNNKMSGVWKSEDEEMLYELKNGELTLTQKFMLKQIEG</sequence>
<keyword evidence="3" id="KW-1185">Reference proteome</keyword>
<dbReference type="InterPro" id="IPR003593">
    <property type="entry name" value="AAA+_ATPase"/>
</dbReference>
<protein>
    <submittedName>
        <fullName evidence="2">AAA domain-containing protein, putative AbiEii toxin, Type IV TA system</fullName>
    </submittedName>
</protein>
<dbReference type="SMART" id="SM00382">
    <property type="entry name" value="AAA"/>
    <property type="match status" value="1"/>
</dbReference>
<dbReference type="Gene3D" id="3.40.50.300">
    <property type="entry name" value="P-loop containing nucleotide triphosphate hydrolases"/>
    <property type="match status" value="1"/>
</dbReference>
<dbReference type="InterPro" id="IPR051396">
    <property type="entry name" value="Bact_Antivir_Def_Nuclease"/>
</dbReference>
<dbReference type="PANTHER" id="PTHR43581">
    <property type="entry name" value="ATP/GTP PHOSPHATASE"/>
    <property type="match status" value="1"/>
</dbReference>
<dbReference type="GO" id="GO:0016887">
    <property type="term" value="F:ATP hydrolysis activity"/>
    <property type="evidence" value="ECO:0007669"/>
    <property type="project" value="InterPro"/>
</dbReference>
<dbReference type="STRING" id="29364.SAMN04487772_105139"/>
<name>A0A1I0AG41_9FIRM</name>
<dbReference type="Proteomes" id="UP000199800">
    <property type="component" value="Unassembled WGS sequence"/>
</dbReference>
<dbReference type="InterPro" id="IPR027417">
    <property type="entry name" value="P-loop_NTPase"/>
</dbReference>
<evidence type="ECO:0000313" key="2">
    <source>
        <dbReference type="EMBL" id="SES93142.1"/>
    </source>
</evidence>
<dbReference type="PANTHER" id="PTHR43581:SF2">
    <property type="entry name" value="EXCINUCLEASE ATPASE SUBUNIT"/>
    <property type="match status" value="1"/>
</dbReference>
<feature type="domain" description="AAA+ ATPase" evidence="1">
    <location>
        <begin position="15"/>
        <end position="227"/>
    </location>
</feature>
<proteinExistence type="predicted"/>
<dbReference type="InterPro" id="IPR003959">
    <property type="entry name" value="ATPase_AAA_core"/>
</dbReference>
<accession>A0A1I0AG41</accession>
<evidence type="ECO:0000313" key="3">
    <source>
        <dbReference type="Proteomes" id="UP000199800"/>
    </source>
</evidence>
<dbReference type="SUPFAM" id="SSF52540">
    <property type="entry name" value="P-loop containing nucleoside triphosphate hydrolases"/>
    <property type="match status" value="1"/>
</dbReference>
<dbReference type="EMBL" id="FOHN01000005">
    <property type="protein sequence ID" value="SES93142.1"/>
    <property type="molecule type" value="Genomic_DNA"/>
</dbReference>
<evidence type="ECO:0000259" key="1">
    <source>
        <dbReference type="SMART" id="SM00382"/>
    </source>
</evidence>
<gene>
    <name evidence="2" type="ORF">SAMN04487772_105139</name>
</gene>
<organism evidence="2 3">
    <name type="scientific">[Clostridium] polysaccharolyticum</name>
    <dbReference type="NCBI Taxonomy" id="29364"/>
    <lineage>
        <taxon>Bacteria</taxon>
        <taxon>Bacillati</taxon>
        <taxon>Bacillota</taxon>
        <taxon>Clostridia</taxon>
        <taxon>Lachnospirales</taxon>
        <taxon>Lachnospiraceae</taxon>
    </lineage>
</organism>
<dbReference type="Pfam" id="PF13304">
    <property type="entry name" value="AAA_21"/>
    <property type="match status" value="1"/>
</dbReference>
<reference evidence="2 3" key="1">
    <citation type="submission" date="2016-10" db="EMBL/GenBank/DDBJ databases">
        <authorList>
            <person name="de Groot N.N."/>
        </authorList>
    </citation>
    <scope>NUCLEOTIDE SEQUENCE [LARGE SCALE GENOMIC DNA]</scope>
    <source>
        <strain evidence="2 3">DSM 1801</strain>
    </source>
</reference>